<dbReference type="Proteomes" id="UP001374893">
    <property type="component" value="Chromosome"/>
</dbReference>
<evidence type="ECO:0008006" key="4">
    <source>
        <dbReference type="Google" id="ProtNLM"/>
    </source>
</evidence>
<proteinExistence type="predicted"/>
<protein>
    <recommendedName>
        <fullName evidence="4">PEP-CTERM protein-sorting domain-containing protein</fullName>
    </recommendedName>
</protein>
<gene>
    <name evidence="2" type="ORF">HAHE_06400</name>
</gene>
<feature type="chain" id="PRO_5045232951" description="PEP-CTERM protein-sorting domain-containing protein" evidence="1">
    <location>
        <begin position="22"/>
        <end position="246"/>
    </location>
</feature>
<name>A0ABN6H2B5_9BACT</name>
<evidence type="ECO:0000313" key="2">
    <source>
        <dbReference type="EMBL" id="BCX46732.1"/>
    </source>
</evidence>
<evidence type="ECO:0000313" key="3">
    <source>
        <dbReference type="Proteomes" id="UP001374893"/>
    </source>
</evidence>
<organism evidence="2 3">
    <name type="scientific">Haloferula helveola</name>
    <dbReference type="NCBI Taxonomy" id="490095"/>
    <lineage>
        <taxon>Bacteria</taxon>
        <taxon>Pseudomonadati</taxon>
        <taxon>Verrucomicrobiota</taxon>
        <taxon>Verrucomicrobiia</taxon>
        <taxon>Verrucomicrobiales</taxon>
        <taxon>Verrucomicrobiaceae</taxon>
        <taxon>Haloferula</taxon>
    </lineage>
</organism>
<sequence>MRLKNLVLPFIAGLIPHSLSAAITYVDAVHGASGNTYETGGSAGDTAWLNLTDSSDEDQDQWRLRTGASRGVGDTIFHARDNGSQDGGDTIPELTIELPGLADGTYNIYVFFWDDPNSVNNTQNIDAGLTSGNLTTYGADNPLINGEAATVAALASSYSYSGTDPSTATLFNTWNLHAAQVGQAVVSGGSTVLVYVDHSQPTTGLTSTAQVRTLFDGVGYELVPEPSTALLGVLGAFTLLIRRRPR</sequence>
<keyword evidence="3" id="KW-1185">Reference proteome</keyword>
<feature type="signal peptide" evidence="1">
    <location>
        <begin position="1"/>
        <end position="21"/>
    </location>
</feature>
<evidence type="ECO:0000256" key="1">
    <source>
        <dbReference type="SAM" id="SignalP"/>
    </source>
</evidence>
<dbReference type="EMBL" id="AP024702">
    <property type="protein sequence ID" value="BCX46732.1"/>
    <property type="molecule type" value="Genomic_DNA"/>
</dbReference>
<accession>A0ABN6H2B5</accession>
<keyword evidence="1" id="KW-0732">Signal</keyword>
<dbReference type="RefSeq" id="WP_338688595.1">
    <property type="nucleotide sequence ID" value="NZ_AP024702.1"/>
</dbReference>
<reference evidence="2 3" key="1">
    <citation type="submission" date="2021-06" db="EMBL/GenBank/DDBJ databases">
        <title>Complete genome of Haloferula helveola possessing various polysaccharide degrading enzymes.</title>
        <authorList>
            <person name="Takami H."/>
            <person name="Huang C."/>
            <person name="Hamasaki K."/>
        </authorList>
    </citation>
    <scope>NUCLEOTIDE SEQUENCE [LARGE SCALE GENOMIC DNA]</scope>
    <source>
        <strain evidence="2 3">CN-1</strain>
    </source>
</reference>